<protein>
    <submittedName>
        <fullName evidence="2">Uncharacterized protein</fullName>
    </submittedName>
</protein>
<sequence>MLTNKKSLLALSVVSALALTACGSDNDDNVVVTPPVVNPPVIVSPEDPTPLSFVVTANVTDVDTTDVVANASLKFFETVDGENVPSTNVLDVNGNAVSTIDLTNGSFVFTLKEGSTVNSLIVIASATGYASKSFTLDLTDKSADLASLLELKSTNVEGVKETVVEQAVSGGSSAETITAQAASGGADSTVAVEAGTVMRDASGNAITGSKVSLALTTASKESGSAAQITPQGLSGVESNGVAITAGVANIEMKDDTGVKIKQFSSPIAVSVNVPATTKIASLGRTIQTGDQLDLSSYNEDTAKWSRETNKATVGEMVGTSSYKVNFTTNHLTFFAVSDAAPSCQSDMGVTISGDAVPAGGLYVNVSSVDAGVGGYLKPGATSATFIAASVAQYYGISAGATAKVTIRDASGNVWYTSGTEVAVCGFLPVTLTNPVQTVSETFNLSTVCSNDATVTKPLSGATVTYSLPNKAASVASGSGGAYTLANLVQGSTYNVSINPRLAGVAPTSATITADGTAESATVSVACATSTGGTN</sequence>
<evidence type="ECO:0000313" key="2">
    <source>
        <dbReference type="EMBL" id="QTH73366.1"/>
    </source>
</evidence>
<dbReference type="PROSITE" id="PS51257">
    <property type="entry name" value="PROKAR_LIPOPROTEIN"/>
    <property type="match status" value="1"/>
</dbReference>
<organism evidence="2 3">
    <name type="scientific">Pseudoalteromonas xiamenensis</name>
    <dbReference type="NCBI Taxonomy" id="882626"/>
    <lineage>
        <taxon>Bacteria</taxon>
        <taxon>Pseudomonadati</taxon>
        <taxon>Pseudomonadota</taxon>
        <taxon>Gammaproteobacteria</taxon>
        <taxon>Alteromonadales</taxon>
        <taxon>Pseudoalteromonadaceae</taxon>
        <taxon>Pseudoalteromonas</taxon>
    </lineage>
</organism>
<keyword evidence="1" id="KW-0732">Signal</keyword>
<name>A0A975DK75_9GAMM</name>
<evidence type="ECO:0000313" key="3">
    <source>
        <dbReference type="Proteomes" id="UP000664904"/>
    </source>
</evidence>
<keyword evidence="2" id="KW-0614">Plasmid</keyword>
<proteinExistence type="predicted"/>
<dbReference type="KEGG" id="pxi:J5O05_17800"/>
<feature type="signal peptide" evidence="1">
    <location>
        <begin position="1"/>
        <end position="23"/>
    </location>
</feature>
<gene>
    <name evidence="2" type="ORF">J5O05_17800</name>
</gene>
<dbReference type="Proteomes" id="UP000664904">
    <property type="component" value="Plasmid unnamed5"/>
</dbReference>
<feature type="chain" id="PRO_5037478671" evidence="1">
    <location>
        <begin position="24"/>
        <end position="534"/>
    </location>
</feature>
<keyword evidence="3" id="KW-1185">Reference proteome</keyword>
<reference evidence="2" key="1">
    <citation type="submission" date="2021-03" db="EMBL/GenBank/DDBJ databases">
        <title>Complete Genome of Pseudoalteromonas xiamenensis STKMTI.2, a new potential marine bacterium producing anti-Vibrio compounds.</title>
        <authorList>
            <person name="Handayani D.P."/>
            <person name="Isnansetyo A."/>
            <person name="Istiqomah I."/>
            <person name="Jumina J."/>
        </authorList>
    </citation>
    <scope>NUCLEOTIDE SEQUENCE</scope>
    <source>
        <strain evidence="2">STKMTI.2</strain>
        <plasmid evidence="2">unnamed5</plasmid>
    </source>
</reference>
<accession>A0A975DK75</accession>
<evidence type="ECO:0000256" key="1">
    <source>
        <dbReference type="SAM" id="SignalP"/>
    </source>
</evidence>
<dbReference type="EMBL" id="CP072135">
    <property type="protein sequence ID" value="QTH73366.1"/>
    <property type="molecule type" value="Genomic_DNA"/>
</dbReference>
<dbReference type="RefSeq" id="WP_208844978.1">
    <property type="nucleotide sequence ID" value="NZ_CP072135.1"/>
</dbReference>
<dbReference type="AlphaFoldDB" id="A0A975DK75"/>
<geneLocation type="plasmid" evidence="2 3">
    <name>unnamed5</name>
</geneLocation>